<dbReference type="AlphaFoldDB" id="A0A7X9FRX3"/>
<evidence type="ECO:0000256" key="10">
    <source>
        <dbReference type="ARBA" id="ARBA00023143"/>
    </source>
</evidence>
<dbReference type="Pfam" id="PF00813">
    <property type="entry name" value="FliP"/>
    <property type="match status" value="1"/>
</dbReference>
<keyword evidence="13" id="KW-0969">Cilium</keyword>
<evidence type="ECO:0000256" key="7">
    <source>
        <dbReference type="ARBA" id="ARBA00022927"/>
    </source>
</evidence>
<keyword evidence="8 12" id="KW-1133">Transmembrane helix</keyword>
<name>A0A7X9FRX3_9DELT</name>
<comment type="caution">
    <text evidence="13">The sequence shown here is derived from an EMBL/GenBank/DDBJ whole genome shotgun (WGS) entry which is preliminary data.</text>
</comment>
<feature type="transmembrane region" description="Helical" evidence="12">
    <location>
        <begin position="212"/>
        <end position="230"/>
    </location>
</feature>
<keyword evidence="13" id="KW-0282">Flagellum</keyword>
<evidence type="ECO:0000256" key="5">
    <source>
        <dbReference type="ARBA" id="ARBA00022692"/>
    </source>
</evidence>
<keyword evidence="13" id="KW-0966">Cell projection</keyword>
<keyword evidence="7 12" id="KW-0653">Protein transport</keyword>
<keyword evidence="3 12" id="KW-0813">Transport</keyword>
<dbReference type="PRINTS" id="PR00951">
    <property type="entry name" value="FLGBIOSNFLIP"/>
</dbReference>
<evidence type="ECO:0000313" key="14">
    <source>
        <dbReference type="Proteomes" id="UP000524246"/>
    </source>
</evidence>
<proteinExistence type="inferred from homology"/>
<gene>
    <name evidence="12 13" type="primary">fliP</name>
    <name evidence="13" type="ORF">GYA55_06285</name>
</gene>
<keyword evidence="9 12" id="KW-0472">Membrane</keyword>
<feature type="transmembrane region" description="Helical" evidence="12">
    <location>
        <begin position="176"/>
        <end position="205"/>
    </location>
</feature>
<evidence type="ECO:0000313" key="13">
    <source>
        <dbReference type="EMBL" id="NMC62763.1"/>
    </source>
</evidence>
<dbReference type="Proteomes" id="UP000524246">
    <property type="component" value="Unassembled WGS sequence"/>
</dbReference>
<evidence type="ECO:0000256" key="12">
    <source>
        <dbReference type="RuleBase" id="RU362069"/>
    </source>
</evidence>
<keyword evidence="6 12" id="KW-1005">Bacterial flagellum biogenesis</keyword>
<comment type="subcellular location">
    <subcellularLocation>
        <location evidence="12">Cell membrane</location>
        <topology evidence="12">Multi-pass membrane protein</topology>
    </subcellularLocation>
    <subcellularLocation>
        <location evidence="12">Bacterial flagellum basal body</location>
    </subcellularLocation>
</comment>
<evidence type="ECO:0000256" key="1">
    <source>
        <dbReference type="ARBA" id="ARBA00006257"/>
    </source>
</evidence>
<feature type="transmembrane region" description="Helical" evidence="12">
    <location>
        <begin position="53"/>
        <end position="83"/>
    </location>
</feature>
<comment type="function">
    <text evidence="12">Plays a role in the flagellum-specific transport system.</text>
</comment>
<evidence type="ECO:0000256" key="8">
    <source>
        <dbReference type="ARBA" id="ARBA00022989"/>
    </source>
</evidence>
<evidence type="ECO:0000256" key="2">
    <source>
        <dbReference type="ARBA" id="ARBA00021714"/>
    </source>
</evidence>
<reference evidence="13 14" key="1">
    <citation type="journal article" date="2020" name="Biotechnol. Biofuels">
        <title>New insights from the biogas microbiome by comprehensive genome-resolved metagenomics of nearly 1600 species originating from multiple anaerobic digesters.</title>
        <authorList>
            <person name="Campanaro S."/>
            <person name="Treu L."/>
            <person name="Rodriguez-R L.M."/>
            <person name="Kovalovszki A."/>
            <person name="Ziels R.M."/>
            <person name="Maus I."/>
            <person name="Zhu X."/>
            <person name="Kougias P.G."/>
            <person name="Basile A."/>
            <person name="Luo G."/>
            <person name="Schluter A."/>
            <person name="Konstantinidis K.T."/>
            <person name="Angelidaki I."/>
        </authorList>
    </citation>
    <scope>NUCLEOTIDE SEQUENCE [LARGE SCALE GENOMIC DNA]</scope>
    <source>
        <strain evidence="13">AS27yjCOA_65</strain>
    </source>
</reference>
<evidence type="ECO:0000256" key="9">
    <source>
        <dbReference type="ARBA" id="ARBA00023136"/>
    </source>
</evidence>
<dbReference type="PANTHER" id="PTHR30587:SF0">
    <property type="entry name" value="FLAGELLAR BIOSYNTHETIC PROTEIN FLIP"/>
    <property type="match status" value="1"/>
</dbReference>
<dbReference type="GO" id="GO:0009306">
    <property type="term" value="P:protein secretion"/>
    <property type="evidence" value="ECO:0007669"/>
    <property type="project" value="UniProtKB-UniRule"/>
</dbReference>
<feature type="transmembrane region" description="Helical" evidence="12">
    <location>
        <begin position="95"/>
        <end position="114"/>
    </location>
</feature>
<dbReference type="GO" id="GO:0009425">
    <property type="term" value="C:bacterial-type flagellum basal body"/>
    <property type="evidence" value="ECO:0007669"/>
    <property type="project" value="UniProtKB-SubCell"/>
</dbReference>
<feature type="non-terminal residue" evidence="13">
    <location>
        <position position="235"/>
    </location>
</feature>
<dbReference type="GO" id="GO:0005886">
    <property type="term" value="C:plasma membrane"/>
    <property type="evidence" value="ECO:0007669"/>
    <property type="project" value="UniProtKB-SubCell"/>
</dbReference>
<sequence>MRGLSVSLVFLFCILFLFVDQVLAQDPAIPALSINIGGSATQQGSNITSALKIVLLITLISFGPAMVLTMTSFTRIAIVLGLTRTTLGTASTPPNMVITGLALFLTAAIMNPIFTKMYQEGINPFMEGQLSEQEAINKTTAPLKNFLVKHSREKDLALFLEITKEKVPEMPNDVPFFVAVPAFVLSELNLAFQIGFLIAVPFLILDMVVSSVLTSMSMITLPPVVISLPLKLMLF</sequence>
<keyword evidence="10" id="KW-0975">Bacterial flagellum</keyword>
<evidence type="ECO:0000256" key="6">
    <source>
        <dbReference type="ARBA" id="ARBA00022795"/>
    </source>
</evidence>
<evidence type="ECO:0000256" key="4">
    <source>
        <dbReference type="ARBA" id="ARBA00022475"/>
    </source>
</evidence>
<dbReference type="PRINTS" id="PR01302">
    <property type="entry name" value="TYPE3IMPPROT"/>
</dbReference>
<protein>
    <recommendedName>
        <fullName evidence="2 12">Flagellar biosynthetic protein FliP</fullName>
    </recommendedName>
</protein>
<keyword evidence="4 12" id="KW-1003">Cell membrane</keyword>
<evidence type="ECO:0000256" key="11">
    <source>
        <dbReference type="ARBA" id="ARBA00023225"/>
    </source>
</evidence>
<dbReference type="InterPro" id="IPR005837">
    <property type="entry name" value="FliP"/>
</dbReference>
<keyword evidence="11 12" id="KW-1006">Bacterial flagellum protein export</keyword>
<keyword evidence="5 12" id="KW-0812">Transmembrane</keyword>
<organism evidence="13 14">
    <name type="scientific">SAR324 cluster bacterium</name>
    <dbReference type="NCBI Taxonomy" id="2024889"/>
    <lineage>
        <taxon>Bacteria</taxon>
        <taxon>Deltaproteobacteria</taxon>
        <taxon>SAR324 cluster</taxon>
    </lineage>
</organism>
<dbReference type="GO" id="GO:0044781">
    <property type="term" value="P:bacterial-type flagellum organization"/>
    <property type="evidence" value="ECO:0007669"/>
    <property type="project" value="UniProtKB-UniRule"/>
</dbReference>
<comment type="similarity">
    <text evidence="1 12">Belongs to the FliP/MopC/SpaP family.</text>
</comment>
<dbReference type="NCBIfam" id="TIGR01103">
    <property type="entry name" value="fliP"/>
    <property type="match status" value="1"/>
</dbReference>
<dbReference type="EMBL" id="JAAZON010000271">
    <property type="protein sequence ID" value="NMC62763.1"/>
    <property type="molecule type" value="Genomic_DNA"/>
</dbReference>
<evidence type="ECO:0000256" key="3">
    <source>
        <dbReference type="ARBA" id="ARBA00022448"/>
    </source>
</evidence>
<dbReference type="PROSITE" id="PS01060">
    <property type="entry name" value="FLIP_1"/>
    <property type="match status" value="1"/>
</dbReference>
<accession>A0A7X9FRX3</accession>
<dbReference type="PANTHER" id="PTHR30587">
    <property type="entry name" value="FLAGELLAR BIOSYNTHETIC PROTEIN FLIP"/>
    <property type="match status" value="1"/>
</dbReference>
<dbReference type="InterPro" id="IPR005838">
    <property type="entry name" value="T3SS_IM_P"/>
</dbReference>